<dbReference type="PROSITE" id="PS50237">
    <property type="entry name" value="HECT"/>
    <property type="match status" value="1"/>
</dbReference>
<dbReference type="Pfam" id="PF00397">
    <property type="entry name" value="WW"/>
    <property type="match status" value="1"/>
</dbReference>
<organism evidence="11 12">
    <name type="scientific">Diploscapter pachys</name>
    <dbReference type="NCBI Taxonomy" id="2018661"/>
    <lineage>
        <taxon>Eukaryota</taxon>
        <taxon>Metazoa</taxon>
        <taxon>Ecdysozoa</taxon>
        <taxon>Nematoda</taxon>
        <taxon>Chromadorea</taxon>
        <taxon>Rhabditida</taxon>
        <taxon>Rhabditina</taxon>
        <taxon>Rhabditomorpha</taxon>
        <taxon>Rhabditoidea</taxon>
        <taxon>Rhabditidae</taxon>
        <taxon>Diploscapter</taxon>
    </lineage>
</organism>
<comment type="catalytic activity">
    <reaction evidence="1">
        <text>S-ubiquitinyl-[E2 ubiquitin-conjugating enzyme]-L-cysteine + [acceptor protein]-L-lysine = [E2 ubiquitin-conjugating enzyme]-L-cysteine + N(6)-ubiquitinyl-[acceptor protein]-L-lysine.</text>
        <dbReference type="EC" id="2.3.2.26"/>
    </reaction>
</comment>
<comment type="pathway">
    <text evidence="2">Protein modification; protein ubiquitination.</text>
</comment>
<dbReference type="Proteomes" id="UP000218231">
    <property type="component" value="Unassembled WGS sequence"/>
</dbReference>
<reference evidence="11 12" key="1">
    <citation type="journal article" date="2017" name="Curr. Biol.">
        <title>Genome architecture and evolution of a unichromosomal asexual nematode.</title>
        <authorList>
            <person name="Fradin H."/>
            <person name="Zegar C."/>
            <person name="Gutwein M."/>
            <person name="Lucas J."/>
            <person name="Kovtun M."/>
            <person name="Corcoran D."/>
            <person name="Baugh L.R."/>
            <person name="Kiontke K."/>
            <person name="Gunsalus K."/>
            <person name="Fitch D.H."/>
            <person name="Piano F."/>
        </authorList>
    </citation>
    <scope>NUCLEOTIDE SEQUENCE [LARGE SCALE GENOMIC DNA]</scope>
    <source>
        <strain evidence="11">PF1309</strain>
    </source>
</reference>
<dbReference type="SMART" id="SM00456">
    <property type="entry name" value="WW"/>
    <property type="match status" value="2"/>
</dbReference>
<dbReference type="PROSITE" id="PS50020">
    <property type="entry name" value="WW_DOMAIN_2"/>
    <property type="match status" value="2"/>
</dbReference>
<dbReference type="GO" id="GO:0006511">
    <property type="term" value="P:ubiquitin-dependent protein catabolic process"/>
    <property type="evidence" value="ECO:0007669"/>
    <property type="project" value="TreeGrafter"/>
</dbReference>
<dbReference type="STRING" id="2018661.A0A2A2LQY9"/>
<dbReference type="GO" id="GO:0005737">
    <property type="term" value="C:cytoplasm"/>
    <property type="evidence" value="ECO:0007669"/>
    <property type="project" value="UniProtKB-ARBA"/>
</dbReference>
<keyword evidence="6 7" id="KW-0833">Ubl conjugation pathway</keyword>
<dbReference type="PROSITE" id="PS01159">
    <property type="entry name" value="WW_DOMAIN_1"/>
    <property type="match status" value="1"/>
</dbReference>
<dbReference type="GO" id="GO:0048814">
    <property type="term" value="P:regulation of dendrite morphogenesis"/>
    <property type="evidence" value="ECO:0007669"/>
    <property type="project" value="TreeGrafter"/>
</dbReference>
<gene>
    <name evidence="11" type="ORF">WR25_06019</name>
</gene>
<dbReference type="EC" id="2.3.2.26" evidence="3"/>
<evidence type="ECO:0000259" key="10">
    <source>
        <dbReference type="PROSITE" id="PS50237"/>
    </source>
</evidence>
<evidence type="ECO:0000256" key="8">
    <source>
        <dbReference type="SAM" id="MobiDB-lite"/>
    </source>
</evidence>
<dbReference type="SUPFAM" id="SSF56204">
    <property type="entry name" value="Hect, E3 ligase catalytic domain"/>
    <property type="match status" value="1"/>
</dbReference>
<evidence type="ECO:0000256" key="3">
    <source>
        <dbReference type="ARBA" id="ARBA00012485"/>
    </source>
</evidence>
<evidence type="ECO:0000256" key="5">
    <source>
        <dbReference type="ARBA" id="ARBA00022737"/>
    </source>
</evidence>
<dbReference type="FunFam" id="3.90.1750.10:FF:000079">
    <property type="entry name" value="E3 ubiquitin-protein ligase"/>
    <property type="match status" value="1"/>
</dbReference>
<dbReference type="PANTHER" id="PTHR11254:SF320">
    <property type="entry name" value="HECT-TYPE E3 UBIQUITIN TRANSFERASE"/>
    <property type="match status" value="1"/>
</dbReference>
<dbReference type="AlphaFoldDB" id="A0A2A2LQY9"/>
<keyword evidence="5" id="KW-0677">Repeat</keyword>
<dbReference type="GO" id="GO:0061630">
    <property type="term" value="F:ubiquitin protein ligase activity"/>
    <property type="evidence" value="ECO:0007669"/>
    <property type="project" value="UniProtKB-EC"/>
</dbReference>
<keyword evidence="4" id="KW-0808">Transferase</keyword>
<feature type="compositionally biased region" description="Low complexity" evidence="8">
    <location>
        <begin position="244"/>
        <end position="260"/>
    </location>
</feature>
<dbReference type="Gene3D" id="3.90.1750.10">
    <property type="entry name" value="Hect, E3 ligase catalytic domains"/>
    <property type="match status" value="1"/>
</dbReference>
<evidence type="ECO:0000256" key="6">
    <source>
        <dbReference type="ARBA" id="ARBA00022786"/>
    </source>
</evidence>
<dbReference type="Pfam" id="PF00632">
    <property type="entry name" value="HECT"/>
    <property type="match status" value="1"/>
</dbReference>
<dbReference type="OrthoDB" id="5987976at2759"/>
<dbReference type="PANTHER" id="PTHR11254">
    <property type="entry name" value="HECT DOMAIN UBIQUITIN-PROTEIN LIGASE"/>
    <property type="match status" value="1"/>
</dbReference>
<evidence type="ECO:0000256" key="2">
    <source>
        <dbReference type="ARBA" id="ARBA00004906"/>
    </source>
</evidence>
<evidence type="ECO:0000313" key="11">
    <source>
        <dbReference type="EMBL" id="PAV88445.1"/>
    </source>
</evidence>
<keyword evidence="12" id="KW-1185">Reference proteome</keyword>
<comment type="caution">
    <text evidence="11">The sequence shown here is derived from an EMBL/GenBank/DDBJ whole genome shotgun (WGS) entry which is preliminary data.</text>
</comment>
<dbReference type="InterPro" id="IPR040524">
    <property type="entry name" value="HECW1_helix"/>
</dbReference>
<dbReference type="InterPro" id="IPR050409">
    <property type="entry name" value="E3_ubiq-protein_ligase"/>
</dbReference>
<dbReference type="FunFam" id="3.30.2410.10:FF:000001">
    <property type="entry name" value="E3 ubiquitin-protein ligase NEDD4-like"/>
    <property type="match status" value="1"/>
</dbReference>
<dbReference type="Gene3D" id="2.20.70.10">
    <property type="match status" value="2"/>
</dbReference>
<dbReference type="UniPathway" id="UPA00143"/>
<dbReference type="EMBL" id="LIAE01006519">
    <property type="protein sequence ID" value="PAV88445.1"/>
    <property type="molecule type" value="Genomic_DNA"/>
</dbReference>
<dbReference type="Pfam" id="PF18436">
    <property type="entry name" value="HECW1_helix"/>
    <property type="match status" value="1"/>
</dbReference>
<dbReference type="InterPro" id="IPR036020">
    <property type="entry name" value="WW_dom_sf"/>
</dbReference>
<dbReference type="InterPro" id="IPR001202">
    <property type="entry name" value="WW_dom"/>
</dbReference>
<sequence>MFVIRRTSKAKHVARRVSEMDDAASEGLLSLSHEVVYCSSSFGQTLELEWNVVSSNPLIDWIGLFDYDSPAVPFLDHRGVKDSVNKGVLSWTLSSQIIGDTKRLFFGYVDGMTGLMLLRSPCLEVTNKADLVIQEIACDNKLTAVLTINCGGKTEKIRMVNGTIVGIREIRFPIRENDTLEVACGNLRSSISVSEIHCLTSDLNISLPVSGKSDFIVQLSVAIVPIRQEFDNIGSAAMLSSMSASTSGSSMHSSSSASSSNHAQFPRSNELSRSNLNALPFGWDLAYDKKGRPFYINHVLKKTTWQRPQTDHTREIMDNQLNGLINQKNLVNEEFKRYSMARRFVDDKVPVVNSATVHAFLQRNDFINLIHENQKAQFIYNSSSILKHILHRIRSGGESIEKFEKNKDFVSFINAFADTSSPLPQGWTSVQSSPVVFVNHTDRTTTLIDPRIPRVARTERAQPRGRSAPPVRRRLDKNGNLLDIVSRTDEIALLAGKRMSVATADRIRKKLRLIEKIGHTAVIALANDLDLTMAISMLDTAEQPISSELQRKINRFYTCLHRSGYGKGPHKVRLRFSRSRLLQDAFDQILAANPETLKRAKLSIIFDDEIGLDYGGPSRELFYLLSRELFNPLYGLFEYSADNQYTVQISTMSRFVNNEQQWFLLCGRVLGLALLHRCLIDTFFTHIFYHCILEQPITLEVIRHVDEEFYNSMIWLKENKVTAELGLTFTVIDKSSGTLDEKELLPGGKSLAVTDENKADFIDLSVKWKTEQSTNSRMKAIIRGLHEIIDRDFLQDFSPNELKLMLSGSLEINLDDWRKSTEYKGGYFESHVLIEWFWDVVEEMTNAERLKLLQFVTGAASIPFEGFSALRGSNGPKKFTIEKWGDEDYLPRAHTCFNRLDLPSYPTKQILRKKLHMAITEGINYSIE</sequence>
<protein>
    <recommendedName>
        <fullName evidence="3">HECT-type E3 ubiquitin transferase</fullName>
        <ecNumber evidence="3">2.3.2.26</ecNumber>
    </recommendedName>
</protein>
<dbReference type="CDD" id="cd00201">
    <property type="entry name" value="WW"/>
    <property type="match status" value="1"/>
</dbReference>
<proteinExistence type="predicted"/>
<dbReference type="GO" id="GO:0016567">
    <property type="term" value="P:protein ubiquitination"/>
    <property type="evidence" value="ECO:0007669"/>
    <property type="project" value="UniProtKB-UniPathway"/>
</dbReference>
<dbReference type="SUPFAM" id="SSF51045">
    <property type="entry name" value="WW domain"/>
    <property type="match status" value="2"/>
</dbReference>
<name>A0A2A2LQY9_9BILA</name>
<dbReference type="InterPro" id="IPR035983">
    <property type="entry name" value="Hect_E3_ubiquitin_ligase"/>
</dbReference>
<dbReference type="Gene3D" id="3.30.2160.10">
    <property type="entry name" value="Hect, E3 ligase catalytic domain"/>
    <property type="match status" value="1"/>
</dbReference>
<evidence type="ECO:0000256" key="4">
    <source>
        <dbReference type="ARBA" id="ARBA00022679"/>
    </source>
</evidence>
<dbReference type="CDD" id="cd00078">
    <property type="entry name" value="HECTc"/>
    <property type="match status" value="1"/>
</dbReference>
<feature type="domain" description="HECT" evidence="10">
    <location>
        <begin position="593"/>
        <end position="928"/>
    </location>
</feature>
<evidence type="ECO:0000259" key="9">
    <source>
        <dbReference type="PROSITE" id="PS50020"/>
    </source>
</evidence>
<feature type="region of interest" description="Disordered" evidence="8">
    <location>
        <begin position="244"/>
        <end position="269"/>
    </location>
</feature>
<accession>A0A2A2LQY9</accession>
<feature type="domain" description="WW" evidence="9">
    <location>
        <begin position="421"/>
        <end position="452"/>
    </location>
</feature>
<dbReference type="Gene3D" id="2.60.40.2840">
    <property type="match status" value="1"/>
</dbReference>
<dbReference type="InterPro" id="IPR000569">
    <property type="entry name" value="HECT_dom"/>
</dbReference>
<evidence type="ECO:0000313" key="12">
    <source>
        <dbReference type="Proteomes" id="UP000218231"/>
    </source>
</evidence>
<feature type="domain" description="WW" evidence="9">
    <location>
        <begin position="277"/>
        <end position="310"/>
    </location>
</feature>
<dbReference type="SMART" id="SM00119">
    <property type="entry name" value="HECTc"/>
    <property type="match status" value="1"/>
</dbReference>
<evidence type="ECO:0000256" key="1">
    <source>
        <dbReference type="ARBA" id="ARBA00000885"/>
    </source>
</evidence>
<feature type="active site" description="Glycyl thioester intermediate" evidence="7">
    <location>
        <position position="896"/>
    </location>
</feature>
<dbReference type="Gene3D" id="3.30.2410.10">
    <property type="entry name" value="Hect, E3 ligase catalytic domain"/>
    <property type="match status" value="1"/>
</dbReference>
<evidence type="ECO:0000256" key="7">
    <source>
        <dbReference type="PROSITE-ProRule" id="PRU00104"/>
    </source>
</evidence>